<protein>
    <submittedName>
        <fullName evidence="1">Uncharacterized protein</fullName>
    </submittedName>
</protein>
<comment type="caution">
    <text evidence="1">The sequence shown here is derived from an EMBL/GenBank/DDBJ whole genome shotgun (WGS) entry which is preliminary data.</text>
</comment>
<organism evidence="1 2">
    <name type="scientific">Seminavis robusta</name>
    <dbReference type="NCBI Taxonomy" id="568900"/>
    <lineage>
        <taxon>Eukaryota</taxon>
        <taxon>Sar</taxon>
        <taxon>Stramenopiles</taxon>
        <taxon>Ochrophyta</taxon>
        <taxon>Bacillariophyta</taxon>
        <taxon>Bacillariophyceae</taxon>
        <taxon>Bacillariophycidae</taxon>
        <taxon>Naviculales</taxon>
        <taxon>Naviculaceae</taxon>
        <taxon>Seminavis</taxon>
    </lineage>
</organism>
<name>A0A9N8HSI8_9STRA</name>
<keyword evidence="2" id="KW-1185">Reference proteome</keyword>
<dbReference type="Proteomes" id="UP001153069">
    <property type="component" value="Unassembled WGS sequence"/>
</dbReference>
<dbReference type="EMBL" id="CAICTM010001169">
    <property type="protein sequence ID" value="CAB9521188.1"/>
    <property type="molecule type" value="Genomic_DNA"/>
</dbReference>
<sequence length="114" mass="12333">MPDFCFSASLAPPETKDCELCQAAMTMFSAENAMKGVLPIETKASCPCVNSVNDAKTNQRFWTGTGQIIAFRAASFSFFQSSLGRPAKATSTCIAPKARIFSWEIGASNPLVRR</sequence>
<accession>A0A9N8HSI8</accession>
<dbReference type="AlphaFoldDB" id="A0A9N8HSI8"/>
<evidence type="ECO:0000313" key="2">
    <source>
        <dbReference type="Proteomes" id="UP001153069"/>
    </source>
</evidence>
<gene>
    <name evidence="1" type="ORF">SEMRO_1171_G248921.1</name>
</gene>
<reference evidence="1" key="1">
    <citation type="submission" date="2020-06" db="EMBL/GenBank/DDBJ databases">
        <authorList>
            <consortium name="Plant Systems Biology data submission"/>
        </authorList>
    </citation>
    <scope>NUCLEOTIDE SEQUENCE</scope>
    <source>
        <strain evidence="1">D6</strain>
    </source>
</reference>
<evidence type="ECO:0000313" key="1">
    <source>
        <dbReference type="EMBL" id="CAB9521188.1"/>
    </source>
</evidence>
<proteinExistence type="predicted"/>